<dbReference type="InterPro" id="IPR004864">
    <property type="entry name" value="LEA_2"/>
</dbReference>
<dbReference type="GO" id="GO:0098542">
    <property type="term" value="P:defense response to other organism"/>
    <property type="evidence" value="ECO:0007669"/>
    <property type="project" value="InterPro"/>
</dbReference>
<reference evidence="7 8" key="1">
    <citation type="journal article" date="2018" name="Science">
        <title>The opium poppy genome and morphinan production.</title>
        <authorList>
            <person name="Guo L."/>
            <person name="Winzer T."/>
            <person name="Yang X."/>
            <person name="Li Y."/>
            <person name="Ning Z."/>
            <person name="He Z."/>
            <person name="Teodor R."/>
            <person name="Lu Y."/>
            <person name="Bowser T.A."/>
            <person name="Graham I.A."/>
            <person name="Ye K."/>
        </authorList>
    </citation>
    <scope>NUCLEOTIDE SEQUENCE [LARGE SCALE GENOMIC DNA]</scope>
    <source>
        <strain evidence="8">cv. HN1</strain>
        <tissue evidence="7">Leaves</tissue>
    </source>
</reference>
<feature type="transmembrane region" description="Helical" evidence="5">
    <location>
        <begin position="17"/>
        <end position="40"/>
    </location>
</feature>
<dbReference type="PANTHER" id="PTHR31415">
    <property type="entry name" value="OS05G0367900 PROTEIN"/>
    <property type="match status" value="1"/>
</dbReference>
<dbReference type="Pfam" id="PF03168">
    <property type="entry name" value="LEA_2"/>
    <property type="match status" value="1"/>
</dbReference>
<dbReference type="GO" id="GO:0009506">
    <property type="term" value="C:plasmodesma"/>
    <property type="evidence" value="ECO:0007669"/>
    <property type="project" value="TreeGrafter"/>
</dbReference>
<evidence type="ECO:0000313" key="7">
    <source>
        <dbReference type="EMBL" id="RZC43721.1"/>
    </source>
</evidence>
<dbReference type="AlphaFoldDB" id="A0A4Y7I7W1"/>
<keyword evidence="8" id="KW-1185">Reference proteome</keyword>
<keyword evidence="4 5" id="KW-0472">Membrane</keyword>
<dbReference type="EMBL" id="CM010715">
    <property type="protein sequence ID" value="RZC43721.1"/>
    <property type="molecule type" value="Genomic_DNA"/>
</dbReference>
<dbReference type="PANTHER" id="PTHR31415:SF4">
    <property type="entry name" value="NDR1_HIN1-LIKE PROTEIN 3"/>
    <property type="match status" value="1"/>
</dbReference>
<dbReference type="Gramene" id="RZC43721">
    <property type="protein sequence ID" value="RZC43721"/>
    <property type="gene ID" value="C5167_036669"/>
</dbReference>
<evidence type="ECO:0000256" key="1">
    <source>
        <dbReference type="ARBA" id="ARBA00004167"/>
    </source>
</evidence>
<evidence type="ECO:0000313" key="8">
    <source>
        <dbReference type="Proteomes" id="UP000316621"/>
    </source>
</evidence>
<keyword evidence="2 5" id="KW-0812">Transmembrane</keyword>
<sequence>MGGCGIICCLPKCICKLIFSVIASVIAFLGILALIIWLILRPIDPLQIRIDDASLTQFNVTDNNILRYNLALALNLRNPNKKIGVHYDQIEARIFYSGQRFDSVMLTPFYQGHKNTTILRPVFQGQRLLPDVQGEYNKDKTDGKFKLKVKLYLKLRFKVGFVNFAALKPPRAKCTFEVPLGSNPATGFTPKYCTL</sequence>
<gene>
    <name evidence="7" type="ORF">C5167_036669</name>
</gene>
<proteinExistence type="predicted"/>
<protein>
    <recommendedName>
        <fullName evidence="6">Late embryogenesis abundant protein LEA-2 subgroup domain-containing protein</fullName>
    </recommendedName>
</protein>
<dbReference type="OMA" id="IGHTWVE"/>
<evidence type="ECO:0000256" key="3">
    <source>
        <dbReference type="ARBA" id="ARBA00022989"/>
    </source>
</evidence>
<feature type="domain" description="Late embryogenesis abundant protein LEA-2 subgroup" evidence="6">
    <location>
        <begin position="74"/>
        <end position="156"/>
    </location>
</feature>
<accession>A0A4Y7I7W1</accession>
<dbReference type="InterPro" id="IPR044839">
    <property type="entry name" value="NDR1-like"/>
</dbReference>
<comment type="subcellular location">
    <subcellularLocation>
        <location evidence="1">Membrane</location>
        <topology evidence="1">Single-pass membrane protein</topology>
    </subcellularLocation>
</comment>
<evidence type="ECO:0000256" key="5">
    <source>
        <dbReference type="SAM" id="Phobius"/>
    </source>
</evidence>
<evidence type="ECO:0000256" key="4">
    <source>
        <dbReference type="ARBA" id="ARBA00023136"/>
    </source>
</evidence>
<dbReference type="GO" id="GO:0005886">
    <property type="term" value="C:plasma membrane"/>
    <property type="evidence" value="ECO:0007669"/>
    <property type="project" value="TreeGrafter"/>
</dbReference>
<evidence type="ECO:0000256" key="2">
    <source>
        <dbReference type="ARBA" id="ARBA00022692"/>
    </source>
</evidence>
<keyword evidence="3 5" id="KW-1133">Transmembrane helix</keyword>
<organism evidence="7 8">
    <name type="scientific">Papaver somniferum</name>
    <name type="common">Opium poppy</name>
    <dbReference type="NCBI Taxonomy" id="3469"/>
    <lineage>
        <taxon>Eukaryota</taxon>
        <taxon>Viridiplantae</taxon>
        <taxon>Streptophyta</taxon>
        <taxon>Embryophyta</taxon>
        <taxon>Tracheophyta</taxon>
        <taxon>Spermatophyta</taxon>
        <taxon>Magnoliopsida</taxon>
        <taxon>Ranunculales</taxon>
        <taxon>Papaveraceae</taxon>
        <taxon>Papaveroideae</taxon>
        <taxon>Papaver</taxon>
    </lineage>
</organism>
<name>A0A4Y7I7W1_PAPSO</name>
<dbReference type="Proteomes" id="UP000316621">
    <property type="component" value="Chromosome 1"/>
</dbReference>
<evidence type="ECO:0000259" key="6">
    <source>
        <dbReference type="Pfam" id="PF03168"/>
    </source>
</evidence>